<gene>
    <name evidence="5" type="ORF">C7440_2097</name>
</gene>
<dbReference type="Proteomes" id="UP000246145">
    <property type="component" value="Unassembled WGS sequence"/>
</dbReference>
<dbReference type="PANTHER" id="PTHR30483:SF37">
    <property type="entry name" value="ABC TRANSPORTER SUBSTRATE-BINDING PROTEIN"/>
    <property type="match status" value="1"/>
</dbReference>
<dbReference type="CDD" id="cd06338">
    <property type="entry name" value="PBP1_ABC_ligand_binding-like"/>
    <property type="match status" value="1"/>
</dbReference>
<dbReference type="PANTHER" id="PTHR30483">
    <property type="entry name" value="LEUCINE-SPECIFIC-BINDING PROTEIN"/>
    <property type="match status" value="1"/>
</dbReference>
<feature type="signal peptide" evidence="3">
    <location>
        <begin position="1"/>
        <end position="26"/>
    </location>
</feature>
<dbReference type="AlphaFoldDB" id="A0A2U1CNL2"/>
<keyword evidence="2 3" id="KW-0732">Signal</keyword>
<dbReference type="EMBL" id="QEKO01000002">
    <property type="protein sequence ID" value="PVY62603.1"/>
    <property type="molecule type" value="Genomic_DNA"/>
</dbReference>
<organism evidence="5 6">
    <name type="scientific">Pusillimonas noertemannii</name>
    <dbReference type="NCBI Taxonomy" id="305977"/>
    <lineage>
        <taxon>Bacteria</taxon>
        <taxon>Pseudomonadati</taxon>
        <taxon>Pseudomonadota</taxon>
        <taxon>Betaproteobacteria</taxon>
        <taxon>Burkholderiales</taxon>
        <taxon>Alcaligenaceae</taxon>
        <taxon>Pusillimonas</taxon>
    </lineage>
</organism>
<name>A0A2U1CNL2_9BURK</name>
<feature type="domain" description="Leucine-binding protein" evidence="4">
    <location>
        <begin position="30"/>
        <end position="374"/>
    </location>
</feature>
<feature type="chain" id="PRO_5015663680" evidence="3">
    <location>
        <begin position="27"/>
        <end position="395"/>
    </location>
</feature>
<comment type="caution">
    <text evidence="5">The sequence shown here is derived from an EMBL/GenBank/DDBJ whole genome shotgun (WGS) entry which is preliminary data.</text>
</comment>
<sequence length="395" mass="43581">MITRRHFMTAAAACLVSIGLHMPLHAQESPVRIGYSISKTGPFAAAAQEQLAVYQMWKDEVNAKGGMNVAGTKRPIELVEYDNQSKPEQSIRIYEKLITDDKVDLLLAPWGTPFQIALAPVLEKYKFPVVGNTGASVAVRQVKPGYIWFPTSAIPDRMAVELTAMLKENGVKTAAVISNILPFTKEIKNFTEPELEKAGIKVVYSTEYPPSIKDMTSMVTQIRDAKPDAVLVLSYPADSVLYQKQANEIGIKSPFQFVAVGPSTSAFRDATGQASEGVVTIGHWSPEHAEWPNARAFRDNFVERYKHEPDYLNAALTYLSLEILEQAVAKAGLDKEKLRETISSDTFSTINGDIRFEGVENVITPTAFLQIQDGKLQIVWPDSIATSKFRPKSGG</sequence>
<evidence type="ECO:0000256" key="1">
    <source>
        <dbReference type="ARBA" id="ARBA00010062"/>
    </source>
</evidence>
<dbReference type="InterPro" id="IPR028081">
    <property type="entry name" value="Leu-bd"/>
</dbReference>
<dbReference type="SUPFAM" id="SSF53822">
    <property type="entry name" value="Periplasmic binding protein-like I"/>
    <property type="match status" value="1"/>
</dbReference>
<dbReference type="OrthoDB" id="7337537at2"/>
<evidence type="ECO:0000313" key="5">
    <source>
        <dbReference type="EMBL" id="PVY62603.1"/>
    </source>
</evidence>
<evidence type="ECO:0000256" key="3">
    <source>
        <dbReference type="SAM" id="SignalP"/>
    </source>
</evidence>
<accession>A0A2U1CNL2</accession>
<dbReference type="InterPro" id="IPR028082">
    <property type="entry name" value="Peripla_BP_I"/>
</dbReference>
<dbReference type="Gene3D" id="3.40.50.2300">
    <property type="match status" value="2"/>
</dbReference>
<proteinExistence type="inferred from homology"/>
<evidence type="ECO:0000313" key="6">
    <source>
        <dbReference type="Proteomes" id="UP000246145"/>
    </source>
</evidence>
<dbReference type="RefSeq" id="WP_116518463.1">
    <property type="nucleotide sequence ID" value="NZ_JACCEX010000002.1"/>
</dbReference>
<evidence type="ECO:0000259" key="4">
    <source>
        <dbReference type="Pfam" id="PF13458"/>
    </source>
</evidence>
<dbReference type="Pfam" id="PF13458">
    <property type="entry name" value="Peripla_BP_6"/>
    <property type="match status" value="1"/>
</dbReference>
<comment type="similarity">
    <text evidence="1">Belongs to the leucine-binding protein family.</text>
</comment>
<evidence type="ECO:0000256" key="2">
    <source>
        <dbReference type="ARBA" id="ARBA00022729"/>
    </source>
</evidence>
<dbReference type="InterPro" id="IPR051010">
    <property type="entry name" value="BCAA_transport"/>
</dbReference>
<reference evidence="5 6" key="1">
    <citation type="submission" date="2018-04" db="EMBL/GenBank/DDBJ databases">
        <title>Genomic Encyclopedia of Type Strains, Phase IV (KMG-IV): sequencing the most valuable type-strain genomes for metagenomic binning, comparative biology and taxonomic classification.</title>
        <authorList>
            <person name="Goeker M."/>
        </authorList>
    </citation>
    <scope>NUCLEOTIDE SEQUENCE [LARGE SCALE GENOMIC DNA]</scope>
    <source>
        <strain evidence="5 6">DSM 10065</strain>
    </source>
</reference>
<protein>
    <submittedName>
        <fullName evidence="5">Amino acid/amide ABC transporter substrate-binding protein (HAAT family)</fullName>
    </submittedName>
</protein>
<keyword evidence="6" id="KW-1185">Reference proteome</keyword>